<keyword evidence="2" id="KW-0520">NAD</keyword>
<keyword evidence="2" id="KW-1003">Cell membrane</keyword>
<keyword evidence="2" id="KW-1133">Transmembrane helix</keyword>
<dbReference type="PANTHER" id="PTHR33269">
    <property type="entry name" value="NADH-UBIQUINONE OXIDOREDUCTASE CHAIN 6"/>
    <property type="match status" value="1"/>
</dbReference>
<gene>
    <name evidence="3" type="ORF">ENS56_11735</name>
</gene>
<dbReference type="AlphaFoldDB" id="A0A832G7D1"/>
<dbReference type="EMBL" id="DSVI01000019">
    <property type="protein sequence ID" value="HGT48700.1"/>
    <property type="molecule type" value="Genomic_DNA"/>
</dbReference>
<comment type="catalytic activity">
    <reaction evidence="2">
        <text>a quinone + NADH + 5 H(+)(in) = a quinol + NAD(+) + 4 H(+)(out)</text>
        <dbReference type="Rhea" id="RHEA:57888"/>
        <dbReference type="ChEBI" id="CHEBI:15378"/>
        <dbReference type="ChEBI" id="CHEBI:24646"/>
        <dbReference type="ChEBI" id="CHEBI:57540"/>
        <dbReference type="ChEBI" id="CHEBI:57945"/>
        <dbReference type="ChEBI" id="CHEBI:132124"/>
    </reaction>
</comment>
<feature type="transmembrane region" description="Helical" evidence="2">
    <location>
        <begin position="53"/>
        <end position="74"/>
    </location>
</feature>
<dbReference type="InterPro" id="IPR001457">
    <property type="entry name" value="NADH_UbQ/plastoQ_OxRdtase_su6"/>
</dbReference>
<feature type="transmembrane region" description="Helical" evidence="2">
    <location>
        <begin position="6"/>
        <end position="23"/>
    </location>
</feature>
<dbReference type="Gene3D" id="1.20.120.1200">
    <property type="entry name" value="NADH-ubiquinone/plastoquinone oxidoreductase chain 6, subunit NuoJ"/>
    <property type="match status" value="1"/>
</dbReference>
<proteinExistence type="inferred from homology"/>
<accession>A0A832G7D1</accession>
<comment type="similarity">
    <text evidence="1 2">Belongs to the complex I subunit 6 family.</text>
</comment>
<sequence>MSLEVILFFIFGFVAAVAAVMMITRNNPVIAALYLILNMASLAGLYLTLNAQFIAVAQVIVYAGAIMVLFLFVIMLLRPENEKKFLESNPKIKIFAFVVAGFVFVQLIYIIFFSAPSNILQKNLDASVQAGTIESIGNELFRNYVLPFEAAGFLLLAATIGAILLAKKKIE</sequence>
<comment type="function">
    <text evidence="2">NDH-1 shuttles electrons from NADH, via FMN and iron-sulfur (Fe-S) centers, to quinones in the respiratory chain. Couples the redox reaction to proton translocation (for every two electrons transferred, four hydrogen ions are translocated across the cytoplasmic membrane), and thus conserves the redox energy in a proton gradient.</text>
</comment>
<dbReference type="PANTHER" id="PTHR33269:SF17">
    <property type="entry name" value="NADH-UBIQUINONE OXIDOREDUCTASE CHAIN 6"/>
    <property type="match status" value="1"/>
</dbReference>
<protein>
    <recommendedName>
        <fullName evidence="2">NADH-quinone oxidoreductase subunit J</fullName>
        <ecNumber evidence="2">7.1.1.-</ecNumber>
    </recommendedName>
</protein>
<feature type="transmembrane region" description="Helical" evidence="2">
    <location>
        <begin position="30"/>
        <end position="47"/>
    </location>
</feature>
<keyword evidence="2" id="KW-0472">Membrane</keyword>
<dbReference type="GO" id="GO:0008137">
    <property type="term" value="F:NADH dehydrogenase (ubiquinone) activity"/>
    <property type="evidence" value="ECO:0007669"/>
    <property type="project" value="UniProtKB-UniRule"/>
</dbReference>
<evidence type="ECO:0000256" key="1">
    <source>
        <dbReference type="ARBA" id="ARBA00005698"/>
    </source>
</evidence>
<dbReference type="GO" id="GO:0048038">
    <property type="term" value="F:quinone binding"/>
    <property type="evidence" value="ECO:0007669"/>
    <property type="project" value="UniProtKB-UniRule"/>
</dbReference>
<comment type="caution">
    <text evidence="3">The sequence shown here is derived from an EMBL/GenBank/DDBJ whole genome shotgun (WGS) entry which is preliminary data.</text>
</comment>
<dbReference type="Pfam" id="PF00499">
    <property type="entry name" value="Oxidored_q3"/>
    <property type="match status" value="1"/>
</dbReference>
<feature type="transmembrane region" description="Helical" evidence="2">
    <location>
        <begin position="144"/>
        <end position="166"/>
    </location>
</feature>
<comment type="subcellular location">
    <subcellularLocation>
        <location evidence="2">Cell membrane</location>
        <topology evidence="2">Multi-pass membrane protein</topology>
    </subcellularLocation>
</comment>
<reference evidence="3" key="1">
    <citation type="journal article" date="2020" name="mSystems">
        <title>Genome- and Community-Level Interaction Insights into Carbon Utilization and Element Cycling Functions of Hydrothermarchaeota in Hydrothermal Sediment.</title>
        <authorList>
            <person name="Zhou Z."/>
            <person name="Liu Y."/>
            <person name="Xu W."/>
            <person name="Pan J."/>
            <person name="Luo Z.H."/>
            <person name="Li M."/>
        </authorList>
    </citation>
    <scope>NUCLEOTIDE SEQUENCE [LARGE SCALE GENOMIC DNA]</scope>
    <source>
        <strain evidence="3">SpSt-500</strain>
    </source>
</reference>
<dbReference type="InterPro" id="IPR042106">
    <property type="entry name" value="Nuo/plastoQ_OxRdtase_6_NuoJ"/>
</dbReference>
<feature type="transmembrane region" description="Helical" evidence="2">
    <location>
        <begin position="94"/>
        <end position="115"/>
    </location>
</feature>
<keyword evidence="2" id="KW-0812">Transmembrane</keyword>
<dbReference type="EC" id="7.1.1.-" evidence="2"/>
<organism evidence="3">
    <name type="scientific">Ignavibacterium album</name>
    <dbReference type="NCBI Taxonomy" id="591197"/>
    <lineage>
        <taxon>Bacteria</taxon>
        <taxon>Pseudomonadati</taxon>
        <taxon>Ignavibacteriota</taxon>
        <taxon>Ignavibacteria</taxon>
        <taxon>Ignavibacteriales</taxon>
        <taxon>Ignavibacteriaceae</taxon>
        <taxon>Ignavibacterium</taxon>
    </lineage>
</organism>
<evidence type="ECO:0000313" key="3">
    <source>
        <dbReference type="EMBL" id="HGT48700.1"/>
    </source>
</evidence>
<evidence type="ECO:0000256" key="2">
    <source>
        <dbReference type="RuleBase" id="RU004429"/>
    </source>
</evidence>
<keyword evidence="2" id="KW-0874">Quinone</keyword>
<dbReference type="GO" id="GO:0005886">
    <property type="term" value="C:plasma membrane"/>
    <property type="evidence" value="ECO:0007669"/>
    <property type="project" value="UniProtKB-SubCell"/>
</dbReference>
<name>A0A832G7D1_9BACT</name>